<organism evidence="1 2">
    <name type="scientific">Trifolium medium</name>
    <dbReference type="NCBI Taxonomy" id="97028"/>
    <lineage>
        <taxon>Eukaryota</taxon>
        <taxon>Viridiplantae</taxon>
        <taxon>Streptophyta</taxon>
        <taxon>Embryophyta</taxon>
        <taxon>Tracheophyta</taxon>
        <taxon>Spermatophyta</taxon>
        <taxon>Magnoliopsida</taxon>
        <taxon>eudicotyledons</taxon>
        <taxon>Gunneridae</taxon>
        <taxon>Pentapetalae</taxon>
        <taxon>rosids</taxon>
        <taxon>fabids</taxon>
        <taxon>Fabales</taxon>
        <taxon>Fabaceae</taxon>
        <taxon>Papilionoideae</taxon>
        <taxon>50 kb inversion clade</taxon>
        <taxon>NPAAA clade</taxon>
        <taxon>Hologalegina</taxon>
        <taxon>IRL clade</taxon>
        <taxon>Trifolieae</taxon>
        <taxon>Trifolium</taxon>
    </lineage>
</organism>
<evidence type="ECO:0000313" key="2">
    <source>
        <dbReference type="Proteomes" id="UP000265520"/>
    </source>
</evidence>
<dbReference type="Proteomes" id="UP000265520">
    <property type="component" value="Unassembled WGS sequence"/>
</dbReference>
<dbReference type="EMBL" id="LXQA011207309">
    <property type="protein sequence ID" value="MCI88985.1"/>
    <property type="molecule type" value="Genomic_DNA"/>
</dbReference>
<comment type="caution">
    <text evidence="1">The sequence shown here is derived from an EMBL/GenBank/DDBJ whole genome shotgun (WGS) entry which is preliminary data.</text>
</comment>
<dbReference type="AlphaFoldDB" id="A0A392VQK6"/>
<evidence type="ECO:0000313" key="1">
    <source>
        <dbReference type="EMBL" id="MCI88985.1"/>
    </source>
</evidence>
<feature type="non-terminal residue" evidence="1">
    <location>
        <position position="52"/>
    </location>
</feature>
<keyword evidence="2" id="KW-1185">Reference proteome</keyword>
<reference evidence="1 2" key="1">
    <citation type="journal article" date="2018" name="Front. Plant Sci.">
        <title>Red Clover (Trifolium pratense) and Zigzag Clover (T. medium) - A Picture of Genomic Similarities and Differences.</title>
        <authorList>
            <person name="Dluhosova J."/>
            <person name="Istvanek J."/>
            <person name="Nedelnik J."/>
            <person name="Repkova J."/>
        </authorList>
    </citation>
    <scope>NUCLEOTIDE SEQUENCE [LARGE SCALE GENOMIC DNA]</scope>
    <source>
        <strain evidence="2">cv. 10/8</strain>
        <tissue evidence="1">Leaf</tissue>
    </source>
</reference>
<name>A0A392VQK6_9FABA</name>
<protein>
    <submittedName>
        <fullName evidence="1">Uncharacterized protein</fullName>
    </submittedName>
</protein>
<accession>A0A392VQK6</accession>
<sequence length="52" mass="6441">MLSCLQCLHLWNWRVKLRWKSYQSFVSSLVCFREIYLMCLRREVEFTIDLVP</sequence>
<proteinExistence type="predicted"/>